<evidence type="ECO:0000256" key="4">
    <source>
        <dbReference type="ARBA" id="ARBA00022540"/>
    </source>
</evidence>
<keyword evidence="10" id="KW-1185">Reference proteome</keyword>
<dbReference type="SUPFAM" id="SSF82171">
    <property type="entry name" value="DPP6 N-terminal domain-like"/>
    <property type="match status" value="1"/>
</dbReference>
<dbReference type="KEGG" id="osn:115222140"/>
<gene>
    <name evidence="11" type="primary">LOC115222140</name>
</gene>
<dbReference type="GO" id="GO:0022627">
    <property type="term" value="C:cytosolic small ribosomal subunit"/>
    <property type="evidence" value="ECO:0007669"/>
    <property type="project" value="TreeGrafter"/>
</dbReference>
<dbReference type="PIRSF" id="PIRSF017222">
    <property type="entry name" value="eIF2A"/>
    <property type="match status" value="1"/>
</dbReference>
<accession>A0A6P7TDM6</accession>
<dbReference type="PANTHER" id="PTHR13227:SF0">
    <property type="entry name" value="EUKARYOTIC TRANSLATION INITIATION FACTOR 2A"/>
    <property type="match status" value="1"/>
</dbReference>
<keyword evidence="4 9" id="KW-0396">Initiation factor</keyword>
<name>A0A6P7TDM6_9MOLL</name>
<dbReference type="GO" id="GO:0000049">
    <property type="term" value="F:tRNA binding"/>
    <property type="evidence" value="ECO:0007669"/>
    <property type="project" value="UniProtKB-UniRule"/>
</dbReference>
<dbReference type="GO" id="GO:0006417">
    <property type="term" value="P:regulation of translation"/>
    <property type="evidence" value="ECO:0007669"/>
    <property type="project" value="UniProtKB-KW"/>
</dbReference>
<dbReference type="Pfam" id="PF08662">
    <property type="entry name" value="eIF2A"/>
    <property type="match status" value="1"/>
</dbReference>
<dbReference type="InterPro" id="IPR011387">
    <property type="entry name" value="TIF2A"/>
</dbReference>
<dbReference type="GO" id="GO:0003729">
    <property type="term" value="F:mRNA binding"/>
    <property type="evidence" value="ECO:0007669"/>
    <property type="project" value="TreeGrafter"/>
</dbReference>
<dbReference type="GO" id="GO:0003743">
    <property type="term" value="F:translation initiation factor activity"/>
    <property type="evidence" value="ECO:0007669"/>
    <property type="project" value="UniProtKB-UniRule"/>
</dbReference>
<sequence length="559" mass="62818">MAMPIPNLALRGSDGVWVLQGSPNKTKEVFRGDYKTECRAMAFSMNGQYFAWSDEDGIKVMKTSNYEKVIAIEKSRISGLAFSPLGTYLISADISSQKKDVPNLCIWETATGKLLKGFFHKRMSDWKPSWTPDDKLMVRLHNNDVEFYENGDFDNPKTRLHAAKISEYAFSKSDHVAIYIPGSKGQPSNIRIFKHPNFNGCPLANKSFFKADKITMFWNKAGTGLLVITSTETSDKSYYGETGLHYLSIKGEGCLVPRAKDGPVYCVEWHPNSTQFCVVYGFMPAKATLYNLKCDPVFDYGTAPRNSAFYNPQGNILCLAGFGNLQGDLEFWDLQQQKLISSTKAMDTTHFAWCPDGVHFITATMAPRLRVGNGYKLWHYTGSVLAQLEVASGKELWESLWMPDMDGKFPSKPIVYKKVPSSIPGQTVKPVAAYRPPHARGQPASDFKLHEFEPPSNKKIPGLNFVDTGKKGNKKAKAQKQIQQANIPGLAPITVEKKTNSESGDFDKDKKIRNLKKKITQINKLKEQQKTGKKLDDTQLQKISKYDEIVKEIDELKLQ</sequence>
<reference evidence="11" key="1">
    <citation type="submission" date="2025-08" db="UniProtKB">
        <authorList>
            <consortium name="RefSeq"/>
        </authorList>
    </citation>
    <scope>IDENTIFICATION</scope>
</reference>
<keyword evidence="7 9" id="KW-0810">Translation regulation</keyword>
<evidence type="ECO:0000256" key="8">
    <source>
        <dbReference type="ARBA" id="ARBA00022917"/>
    </source>
</evidence>
<evidence type="ECO:0000256" key="1">
    <source>
        <dbReference type="ARBA" id="ARBA00003993"/>
    </source>
</evidence>
<dbReference type="PANTHER" id="PTHR13227">
    <property type="entry name" value="EUKARYOTIC TRANSLATION INITIATION FACTOR 2A"/>
    <property type="match status" value="1"/>
</dbReference>
<keyword evidence="5" id="KW-0853">WD repeat</keyword>
<dbReference type="InterPro" id="IPR015943">
    <property type="entry name" value="WD40/YVTN_repeat-like_dom_sf"/>
</dbReference>
<dbReference type="InterPro" id="IPR013979">
    <property type="entry name" value="TIF_beta_prop-like"/>
</dbReference>
<keyword evidence="8 9" id="KW-0648">Protein biosynthesis</keyword>
<comment type="function">
    <text evidence="1 9">Functions in the early steps of protein synthesis of a small number of specific mRNAs. Acts by directing the binding of methionyl-tRNAi to 40S ribosomal subunits. In contrast to the eIF-2 complex, it binds methionyl-tRNAi to 40S subunits in a codon-dependent manner, whereas the eIF-2 complex binds methionyl-tRNAi to 40S subunits in a GTP-dependent manner.</text>
</comment>
<evidence type="ECO:0000256" key="5">
    <source>
        <dbReference type="ARBA" id="ARBA00022574"/>
    </source>
</evidence>
<dbReference type="AlphaFoldDB" id="A0A6P7TDM6"/>
<evidence type="ECO:0000256" key="9">
    <source>
        <dbReference type="PIRNR" id="PIRNR017222"/>
    </source>
</evidence>
<organism evidence="10 11">
    <name type="scientific">Octopus sinensis</name>
    <name type="common">East Asian common octopus</name>
    <dbReference type="NCBI Taxonomy" id="2607531"/>
    <lineage>
        <taxon>Eukaryota</taxon>
        <taxon>Metazoa</taxon>
        <taxon>Spiralia</taxon>
        <taxon>Lophotrochozoa</taxon>
        <taxon>Mollusca</taxon>
        <taxon>Cephalopoda</taxon>
        <taxon>Coleoidea</taxon>
        <taxon>Octopodiformes</taxon>
        <taxon>Octopoda</taxon>
        <taxon>Incirrata</taxon>
        <taxon>Octopodidae</taxon>
        <taxon>Octopus</taxon>
    </lineage>
</organism>
<dbReference type="Proteomes" id="UP000515154">
    <property type="component" value="Linkage group LG19"/>
</dbReference>
<dbReference type="RefSeq" id="XP_029648137.1">
    <property type="nucleotide sequence ID" value="XM_029792277.2"/>
</dbReference>
<evidence type="ECO:0000313" key="11">
    <source>
        <dbReference type="RefSeq" id="XP_029648137.1"/>
    </source>
</evidence>
<keyword evidence="6" id="KW-0677">Repeat</keyword>
<evidence type="ECO:0000256" key="6">
    <source>
        <dbReference type="ARBA" id="ARBA00022737"/>
    </source>
</evidence>
<evidence type="ECO:0000256" key="3">
    <source>
        <dbReference type="ARBA" id="ARBA00013819"/>
    </source>
</evidence>
<comment type="similarity">
    <text evidence="2 9">Belongs to the WD repeat EIF2A family.</text>
</comment>
<dbReference type="GO" id="GO:0043022">
    <property type="term" value="F:ribosome binding"/>
    <property type="evidence" value="ECO:0007669"/>
    <property type="project" value="UniProtKB-UniRule"/>
</dbReference>
<proteinExistence type="inferred from homology"/>
<dbReference type="Gene3D" id="2.130.10.10">
    <property type="entry name" value="YVTN repeat-like/Quinoprotein amine dehydrogenase"/>
    <property type="match status" value="2"/>
</dbReference>
<protein>
    <recommendedName>
        <fullName evidence="3 9">Eukaryotic translation initiation factor 2A</fullName>
        <shortName evidence="9">eIF-2A</shortName>
    </recommendedName>
</protein>
<evidence type="ECO:0000313" key="10">
    <source>
        <dbReference type="Proteomes" id="UP000515154"/>
    </source>
</evidence>
<evidence type="ECO:0000256" key="7">
    <source>
        <dbReference type="ARBA" id="ARBA00022845"/>
    </source>
</evidence>
<evidence type="ECO:0000256" key="2">
    <source>
        <dbReference type="ARBA" id="ARBA00009573"/>
    </source>
</evidence>